<protein>
    <submittedName>
        <fullName evidence="1">Uncharacterized protein</fullName>
    </submittedName>
</protein>
<gene>
    <name evidence="1" type="ORF">SDC9_187482</name>
</gene>
<dbReference type="InterPro" id="IPR059226">
    <property type="entry name" value="Choice_anch_Q_dom"/>
</dbReference>
<reference evidence="1" key="1">
    <citation type="submission" date="2019-08" db="EMBL/GenBank/DDBJ databases">
        <authorList>
            <person name="Kucharzyk K."/>
            <person name="Murdoch R.W."/>
            <person name="Higgins S."/>
            <person name="Loffler F."/>
        </authorList>
    </citation>
    <scope>NUCLEOTIDE SEQUENCE</scope>
</reference>
<sequence length="141" mass="15075">MICSLADNGGPTFTIALRQGSPAIDAGDDTLMESPLSLINDQRGYARKSGAHVDIGAYELHRATGKIEMAASRVTSGPGIQLTLTNVPGASLTMLCATNPSQPLIEWIELGGFREIAPGQFQFSETPQAEAPPRFYRVRCP</sequence>
<evidence type="ECO:0000313" key="1">
    <source>
        <dbReference type="EMBL" id="MPN39948.1"/>
    </source>
</evidence>
<comment type="caution">
    <text evidence="1">The sequence shown here is derived from an EMBL/GenBank/DDBJ whole genome shotgun (WGS) entry which is preliminary data.</text>
</comment>
<accession>A0A645HLQ0</accession>
<dbReference type="AlphaFoldDB" id="A0A645HLQ0"/>
<organism evidence="1">
    <name type="scientific">bioreactor metagenome</name>
    <dbReference type="NCBI Taxonomy" id="1076179"/>
    <lineage>
        <taxon>unclassified sequences</taxon>
        <taxon>metagenomes</taxon>
        <taxon>ecological metagenomes</taxon>
    </lineage>
</organism>
<proteinExistence type="predicted"/>
<dbReference type="NCBIfam" id="NF041518">
    <property type="entry name" value="choice_anch_Q"/>
    <property type="match status" value="1"/>
</dbReference>
<dbReference type="EMBL" id="VSSQ01096065">
    <property type="protein sequence ID" value="MPN39948.1"/>
    <property type="molecule type" value="Genomic_DNA"/>
</dbReference>
<name>A0A645HLQ0_9ZZZZ</name>